<sequence>MIVVSVILFLAVSVHGGILLGSKTAVEVTEDVRNAANFATDTINAKQNNSNWFTLNGIKNPTIRLVNGVLYGMEIELKESECPNNKTNTGASITYCPAIHNGATTKCKVEVWLQLLRIPEYILGEKICHKI</sequence>
<comment type="caution">
    <text evidence="3">The sequence shown here is derived from an EMBL/GenBank/DDBJ whole genome shotgun (WGS) entry which is preliminary data.</text>
</comment>
<protein>
    <recommendedName>
        <fullName evidence="2">Cystatin domain-containing protein</fullName>
    </recommendedName>
</protein>
<evidence type="ECO:0000313" key="4">
    <source>
        <dbReference type="Proteomes" id="UP001347796"/>
    </source>
</evidence>
<evidence type="ECO:0000259" key="2">
    <source>
        <dbReference type="Pfam" id="PF00031"/>
    </source>
</evidence>
<keyword evidence="1" id="KW-0732">Signal</keyword>
<dbReference type="SUPFAM" id="SSF54403">
    <property type="entry name" value="Cystatin/monellin"/>
    <property type="match status" value="1"/>
</dbReference>
<feature type="domain" description="Cystatin" evidence="2">
    <location>
        <begin position="29"/>
        <end position="111"/>
    </location>
</feature>
<accession>A0AAN8JKI1</accession>
<dbReference type="InterPro" id="IPR000010">
    <property type="entry name" value="Cystatin_dom"/>
</dbReference>
<evidence type="ECO:0000256" key="1">
    <source>
        <dbReference type="SAM" id="SignalP"/>
    </source>
</evidence>
<dbReference type="EMBL" id="JAZGQO010000010">
    <property type="protein sequence ID" value="KAK6177249.1"/>
    <property type="molecule type" value="Genomic_DNA"/>
</dbReference>
<dbReference type="AlphaFoldDB" id="A0AAN8JKI1"/>
<keyword evidence="4" id="KW-1185">Reference proteome</keyword>
<feature type="chain" id="PRO_5042897024" description="Cystatin domain-containing protein" evidence="1">
    <location>
        <begin position="17"/>
        <end position="131"/>
    </location>
</feature>
<dbReference type="InterPro" id="IPR046350">
    <property type="entry name" value="Cystatin_sf"/>
</dbReference>
<reference evidence="3 4" key="1">
    <citation type="submission" date="2024-01" db="EMBL/GenBank/DDBJ databases">
        <title>The genome of the rayed Mediterranean limpet Patella caerulea (Linnaeus, 1758).</title>
        <authorList>
            <person name="Anh-Thu Weber A."/>
            <person name="Halstead-Nussloch G."/>
        </authorList>
    </citation>
    <scope>NUCLEOTIDE SEQUENCE [LARGE SCALE GENOMIC DNA]</scope>
    <source>
        <strain evidence="3">AATW-2023a</strain>
        <tissue evidence="3">Whole specimen</tissue>
    </source>
</reference>
<name>A0AAN8JKI1_PATCE</name>
<dbReference type="Pfam" id="PF00031">
    <property type="entry name" value="Cystatin"/>
    <property type="match status" value="1"/>
</dbReference>
<feature type="signal peptide" evidence="1">
    <location>
        <begin position="1"/>
        <end position="16"/>
    </location>
</feature>
<proteinExistence type="predicted"/>
<evidence type="ECO:0000313" key="3">
    <source>
        <dbReference type="EMBL" id="KAK6177249.1"/>
    </source>
</evidence>
<gene>
    <name evidence="3" type="ORF">SNE40_015384</name>
</gene>
<dbReference type="CDD" id="cd00042">
    <property type="entry name" value="CY"/>
    <property type="match status" value="1"/>
</dbReference>
<dbReference type="GO" id="GO:0004869">
    <property type="term" value="F:cysteine-type endopeptidase inhibitor activity"/>
    <property type="evidence" value="ECO:0007669"/>
    <property type="project" value="InterPro"/>
</dbReference>
<dbReference type="Gene3D" id="3.10.450.10">
    <property type="match status" value="1"/>
</dbReference>
<organism evidence="3 4">
    <name type="scientific">Patella caerulea</name>
    <name type="common">Rayed Mediterranean limpet</name>
    <dbReference type="NCBI Taxonomy" id="87958"/>
    <lineage>
        <taxon>Eukaryota</taxon>
        <taxon>Metazoa</taxon>
        <taxon>Spiralia</taxon>
        <taxon>Lophotrochozoa</taxon>
        <taxon>Mollusca</taxon>
        <taxon>Gastropoda</taxon>
        <taxon>Patellogastropoda</taxon>
        <taxon>Patelloidea</taxon>
        <taxon>Patellidae</taxon>
        <taxon>Patella</taxon>
    </lineage>
</organism>
<dbReference type="Proteomes" id="UP001347796">
    <property type="component" value="Unassembled WGS sequence"/>
</dbReference>